<evidence type="ECO:0000256" key="7">
    <source>
        <dbReference type="ARBA" id="ARBA00022490"/>
    </source>
</evidence>
<dbReference type="Pfam" id="PF01044">
    <property type="entry name" value="Vinculin"/>
    <property type="match status" value="1"/>
</dbReference>
<dbReference type="InterPro" id="IPR017997">
    <property type="entry name" value="Vinculin"/>
</dbReference>
<dbReference type="AlphaFoldDB" id="A0A834IYD3"/>
<keyword evidence="9" id="KW-0130">Cell adhesion</keyword>
<feature type="coiled-coil region" evidence="14">
    <location>
        <begin position="458"/>
        <end position="485"/>
    </location>
</feature>
<evidence type="ECO:0000256" key="11">
    <source>
        <dbReference type="ARBA" id="ARBA00023136"/>
    </source>
</evidence>
<dbReference type="InterPro" id="IPR006077">
    <property type="entry name" value="Vinculin/catenin"/>
</dbReference>
<dbReference type="InterPro" id="IPR000633">
    <property type="entry name" value="Vinculin_CS"/>
</dbReference>
<gene>
    <name evidence="16" type="ORF">GWI33_006032</name>
</gene>
<keyword evidence="14" id="KW-0175">Coiled coil</keyword>
<keyword evidence="8" id="KW-0677">Repeat</keyword>
<evidence type="ECO:0000313" key="16">
    <source>
        <dbReference type="EMBL" id="KAF7287692.1"/>
    </source>
</evidence>
<dbReference type="PROSITE" id="PS00664">
    <property type="entry name" value="VINCULIN_2"/>
    <property type="match status" value="2"/>
</dbReference>
<evidence type="ECO:0000256" key="9">
    <source>
        <dbReference type="ARBA" id="ARBA00022889"/>
    </source>
</evidence>
<evidence type="ECO:0000256" key="12">
    <source>
        <dbReference type="ARBA" id="ARBA00023203"/>
    </source>
</evidence>
<dbReference type="GO" id="GO:0007155">
    <property type="term" value="P:cell adhesion"/>
    <property type="evidence" value="ECO:0007669"/>
    <property type="project" value="UniProtKB-KW"/>
</dbReference>
<evidence type="ECO:0000256" key="2">
    <source>
        <dbReference type="ARBA" id="ARBA00004413"/>
    </source>
</evidence>
<dbReference type="Gene3D" id="1.20.120.230">
    <property type="entry name" value="Alpha-catenin/vinculin-like"/>
    <property type="match status" value="4"/>
</dbReference>
<dbReference type="Gene3D" id="1.20.120.810">
    <property type="entry name" value="Vinculin, Vh2 four-helix bundle"/>
    <property type="match status" value="2"/>
</dbReference>
<evidence type="ECO:0000256" key="8">
    <source>
        <dbReference type="ARBA" id="ARBA00022737"/>
    </source>
</evidence>
<evidence type="ECO:0000256" key="5">
    <source>
        <dbReference type="ARBA" id="ARBA00014125"/>
    </source>
</evidence>
<protein>
    <recommendedName>
        <fullName evidence="5">Vinculin</fullName>
    </recommendedName>
</protein>
<evidence type="ECO:0000313" key="17">
    <source>
        <dbReference type="Proteomes" id="UP000625711"/>
    </source>
</evidence>
<reference evidence="16" key="1">
    <citation type="submission" date="2020-08" db="EMBL/GenBank/DDBJ databases">
        <title>Genome sequencing and assembly of the red palm weevil Rhynchophorus ferrugineus.</title>
        <authorList>
            <person name="Dias G.B."/>
            <person name="Bergman C.M."/>
            <person name="Manee M."/>
        </authorList>
    </citation>
    <scope>NUCLEOTIDE SEQUENCE</scope>
    <source>
        <strain evidence="16">AA-2017</strain>
        <tissue evidence="16">Whole larva</tissue>
    </source>
</reference>
<proteinExistence type="inferred from homology"/>
<dbReference type="Proteomes" id="UP000625711">
    <property type="component" value="Unassembled WGS sequence"/>
</dbReference>
<dbReference type="PANTHER" id="PTHR46180">
    <property type="entry name" value="VINCULIN"/>
    <property type="match status" value="1"/>
</dbReference>
<comment type="caution">
    <text evidence="16">The sequence shown here is derived from an EMBL/GenBank/DDBJ whole genome shotgun (WGS) entry which is preliminary data.</text>
</comment>
<dbReference type="GO" id="GO:0005912">
    <property type="term" value="C:adherens junction"/>
    <property type="evidence" value="ECO:0007669"/>
    <property type="project" value="UniProtKB-SubCell"/>
</dbReference>
<accession>A0A834IYD3</accession>
<comment type="similarity">
    <text evidence="4">Belongs to the vinculin/alpha-catenin family.</text>
</comment>
<evidence type="ECO:0000256" key="1">
    <source>
        <dbReference type="ARBA" id="ARBA00004245"/>
    </source>
</evidence>
<dbReference type="OrthoDB" id="29742at2759"/>
<dbReference type="EMBL" id="JAACXV010000004">
    <property type="protein sequence ID" value="KAF7287692.1"/>
    <property type="molecule type" value="Genomic_DNA"/>
</dbReference>
<feature type="compositionally biased region" description="Pro residues" evidence="15">
    <location>
        <begin position="830"/>
        <end position="847"/>
    </location>
</feature>
<name>A0A834IYD3_RHYFE</name>
<sequence length="1035" mass="114498">MPVFHTKTIESILEPVAQQVSKLVILHEEAEDGIPMPDLEQPVKSVSNAVFNLVKVGRDTINSSDDPILRQDMPGALVRVERSSRLLEEASGRLKDDPFSPPARKLLIEGSGGILQATSALLLCFDESEVRKIIRECHRVLDYLAVAEVIGTLDDLVQFLRDLSPCLSRVSREVSAREKELTHQVHSEILIRCLDEVKTLAPILICSMKIYIHILTQGGKGAEEAAENRNYLAQRMTDEINEIIRVLQLTSYDEEQSDLDNLTVLKKLQNAIQNRLNAANDWLLDPRAVRGGVGEKSLRQIIEDAQKVAERCLPQDRHNIGKICSDLNTMTDALCELRQDGKGATPQAESLARGICEKLRELQHAVNNAIINVDKTGLQQTAHTVQGRLEQARKWLSNPGQDDKGLGQRAINAIVEEGRKVADGLPGVQKADILQVCDEVDSLSRQLANLCAQGKGNSPQAQELARKLSQKLHELKEKISQAVTNRVVEDFIDIVTPLKQFTEAVLTPEGTPGRDQHFSEKAANLQSFSNRAVKTARMVAAGGSGGNKKLAEALSSVAQQAESLTPQLVSAGSIRMNHPTSKAADEHFENLRQQYADTVTKMRNLCDEATDSADFIKSSEEQMKKHTFLCEEAIKNRQPQKMVDNTSAIARLANRVLLVAKQESDNSEDPTFIEAVNKASELLQNSVAPMVQDAKAVAVNPTDHSAVSRWRESNKALVNAVGQVRNAVQVNPELPPLPDINTLNLEPTRNQHFVEKVGTTVRDSPIPGTDFYGGQYSPSQHYGRPISPLPKWARGDNSDVLCEELVPTSNYHQGFCSFIPEYILEDDQAPPRPPLPHDGAPMRPPPPETDDEDEVFKNTPSASQPIMVAAHNLHREVRQWSAKDNELIAAAQRMAKLMARLSELVHNDDKGSKRELIATAKSIADASAEVTRIAKILAKECTDKRIRTNLLQVCERIPTIATQLKILSTVKATMLGSQGSEEDREATEMLEGNAQNLMQSVKETVRAAESASVKIHAQTHGRLRWVRRQPWYAYA</sequence>
<dbReference type="GO" id="GO:0005198">
    <property type="term" value="F:structural molecule activity"/>
    <property type="evidence" value="ECO:0007669"/>
    <property type="project" value="InterPro"/>
</dbReference>
<dbReference type="SUPFAM" id="SSF47220">
    <property type="entry name" value="alpha-catenin/vinculin-like"/>
    <property type="match status" value="6"/>
</dbReference>
<feature type="region of interest" description="Disordered" evidence="15">
    <location>
        <begin position="826"/>
        <end position="858"/>
    </location>
</feature>
<keyword evidence="10" id="KW-0965">Cell junction</keyword>
<evidence type="ECO:0000256" key="13">
    <source>
        <dbReference type="ARBA" id="ARBA00023212"/>
    </source>
</evidence>
<keyword evidence="13" id="KW-0206">Cytoskeleton</keyword>
<dbReference type="PRINTS" id="PR00806">
    <property type="entry name" value="VINCULIN"/>
</dbReference>
<evidence type="ECO:0000256" key="10">
    <source>
        <dbReference type="ARBA" id="ARBA00022949"/>
    </source>
</evidence>
<dbReference type="GO" id="GO:0015629">
    <property type="term" value="C:actin cytoskeleton"/>
    <property type="evidence" value="ECO:0007669"/>
    <property type="project" value="InterPro"/>
</dbReference>
<keyword evidence="7" id="KW-0963">Cytoplasm</keyword>
<keyword evidence="11" id="KW-0472">Membrane</keyword>
<dbReference type="InterPro" id="IPR036723">
    <property type="entry name" value="Alpha-catenin/vinculin-like_sf"/>
</dbReference>
<evidence type="ECO:0000256" key="6">
    <source>
        <dbReference type="ARBA" id="ARBA00022475"/>
    </source>
</evidence>
<keyword evidence="17" id="KW-1185">Reference proteome</keyword>
<evidence type="ECO:0000256" key="15">
    <source>
        <dbReference type="SAM" id="MobiDB-lite"/>
    </source>
</evidence>
<evidence type="ECO:0000256" key="14">
    <source>
        <dbReference type="SAM" id="Coils"/>
    </source>
</evidence>
<keyword evidence="12" id="KW-0009">Actin-binding</keyword>
<evidence type="ECO:0000256" key="3">
    <source>
        <dbReference type="ARBA" id="ARBA00004536"/>
    </source>
</evidence>
<comment type="subcellular location">
    <subcellularLocation>
        <location evidence="3">Cell junction</location>
        <location evidence="3">Adherens junction</location>
    </subcellularLocation>
    <subcellularLocation>
        <location evidence="2">Cell membrane</location>
        <topology evidence="2">Peripheral membrane protein</topology>
        <orientation evidence="2">Cytoplasmic side</orientation>
    </subcellularLocation>
    <subcellularLocation>
        <location evidence="1">Cytoplasm</location>
        <location evidence="1">Cytoskeleton</location>
    </subcellularLocation>
</comment>
<evidence type="ECO:0000256" key="4">
    <source>
        <dbReference type="ARBA" id="ARBA00008376"/>
    </source>
</evidence>
<dbReference type="GO" id="GO:0051015">
    <property type="term" value="F:actin filament binding"/>
    <property type="evidence" value="ECO:0007669"/>
    <property type="project" value="InterPro"/>
</dbReference>
<keyword evidence="6" id="KW-1003">Cell membrane</keyword>
<organism evidence="16 17">
    <name type="scientific">Rhynchophorus ferrugineus</name>
    <name type="common">Red palm weevil</name>
    <name type="synonym">Curculio ferrugineus</name>
    <dbReference type="NCBI Taxonomy" id="354439"/>
    <lineage>
        <taxon>Eukaryota</taxon>
        <taxon>Metazoa</taxon>
        <taxon>Ecdysozoa</taxon>
        <taxon>Arthropoda</taxon>
        <taxon>Hexapoda</taxon>
        <taxon>Insecta</taxon>
        <taxon>Pterygota</taxon>
        <taxon>Neoptera</taxon>
        <taxon>Endopterygota</taxon>
        <taxon>Coleoptera</taxon>
        <taxon>Polyphaga</taxon>
        <taxon>Cucujiformia</taxon>
        <taxon>Curculionidae</taxon>
        <taxon>Dryophthorinae</taxon>
        <taxon>Rhynchophorus</taxon>
    </lineage>
</organism>
<dbReference type="GO" id="GO:0005886">
    <property type="term" value="C:plasma membrane"/>
    <property type="evidence" value="ECO:0007669"/>
    <property type="project" value="UniProtKB-SubCell"/>
</dbReference>